<dbReference type="EMBL" id="VJMJ01000091">
    <property type="protein sequence ID" value="KAF0735951.1"/>
    <property type="molecule type" value="Genomic_DNA"/>
</dbReference>
<reference evidence="2 3" key="1">
    <citation type="submission" date="2019-07" db="EMBL/GenBank/DDBJ databases">
        <title>Genomics analysis of Aphanomyces spp. identifies a new class of oomycete effector associated with host adaptation.</title>
        <authorList>
            <person name="Gaulin E."/>
        </authorList>
    </citation>
    <scope>NUCLEOTIDE SEQUENCE [LARGE SCALE GENOMIC DNA]</scope>
    <source>
        <strain evidence="2 3">ATCC 201684</strain>
    </source>
</reference>
<evidence type="ECO:0000313" key="2">
    <source>
        <dbReference type="EMBL" id="KAF0735951.1"/>
    </source>
</evidence>
<dbReference type="SUPFAM" id="SSF46689">
    <property type="entry name" value="Homeodomain-like"/>
    <property type="match status" value="1"/>
</dbReference>
<comment type="caution">
    <text evidence="2">The sequence shown here is derived from an EMBL/GenBank/DDBJ whole genome shotgun (WGS) entry which is preliminary data.</text>
</comment>
<accession>A0A6G0X7K3</accession>
<keyword evidence="3" id="KW-1185">Reference proteome</keyword>
<dbReference type="InterPro" id="IPR009057">
    <property type="entry name" value="Homeodomain-like_sf"/>
</dbReference>
<evidence type="ECO:0000313" key="3">
    <source>
        <dbReference type="Proteomes" id="UP000481153"/>
    </source>
</evidence>
<protein>
    <recommendedName>
        <fullName evidence="1">Winged helix-turn helix domain-containing protein</fullName>
    </recommendedName>
</protein>
<name>A0A6G0X7K3_9STRA</name>
<dbReference type="Pfam" id="PF13592">
    <property type="entry name" value="HTH_33"/>
    <property type="match status" value="1"/>
</dbReference>
<gene>
    <name evidence="2" type="ORF">Ae201684_007701</name>
</gene>
<dbReference type="VEuPathDB" id="FungiDB:AeMF1_013870"/>
<evidence type="ECO:0000259" key="1">
    <source>
        <dbReference type="Pfam" id="PF13592"/>
    </source>
</evidence>
<dbReference type="InterPro" id="IPR025959">
    <property type="entry name" value="Winged_HTH_dom"/>
</dbReference>
<sequence>MSVLNHAVHHQHATSNTVYHALHGYYYGGRTTQELSAIYSKSDRTIRGWICRFEKEKEYRRHSKSHKSPFGEEERQWVKRFYDTMPLPFLDEAKAAFEEQFKRTISVSTIWRILREIGYTYKVLERRAMNIKMKDNSKRSLLHFVAEVVDNFRTFNMQSIFEHCGWTKNGCFDPRESLGNDKVKLPDDQQQDVYDLLNFVERDDYE</sequence>
<feature type="domain" description="Winged helix-turn helix" evidence="1">
    <location>
        <begin position="95"/>
        <end position="129"/>
    </location>
</feature>
<organism evidence="2 3">
    <name type="scientific">Aphanomyces euteiches</name>
    <dbReference type="NCBI Taxonomy" id="100861"/>
    <lineage>
        <taxon>Eukaryota</taxon>
        <taxon>Sar</taxon>
        <taxon>Stramenopiles</taxon>
        <taxon>Oomycota</taxon>
        <taxon>Saprolegniomycetes</taxon>
        <taxon>Saprolegniales</taxon>
        <taxon>Verrucalvaceae</taxon>
        <taxon>Aphanomyces</taxon>
    </lineage>
</organism>
<proteinExistence type="predicted"/>
<dbReference type="AlphaFoldDB" id="A0A6G0X7K3"/>
<dbReference type="Proteomes" id="UP000481153">
    <property type="component" value="Unassembled WGS sequence"/>
</dbReference>